<reference evidence="1" key="1">
    <citation type="submission" date="2018-02" db="EMBL/GenBank/DDBJ databases">
        <authorList>
            <person name="Cohen D.B."/>
            <person name="Kent A.D."/>
        </authorList>
    </citation>
    <scope>NUCLEOTIDE SEQUENCE</scope>
</reference>
<organism evidence="1">
    <name type="scientific">Fagus sylvatica</name>
    <name type="common">Beechnut</name>
    <dbReference type="NCBI Taxonomy" id="28930"/>
    <lineage>
        <taxon>Eukaryota</taxon>
        <taxon>Viridiplantae</taxon>
        <taxon>Streptophyta</taxon>
        <taxon>Embryophyta</taxon>
        <taxon>Tracheophyta</taxon>
        <taxon>Spermatophyta</taxon>
        <taxon>Magnoliopsida</taxon>
        <taxon>eudicotyledons</taxon>
        <taxon>Gunneridae</taxon>
        <taxon>Pentapetalae</taxon>
        <taxon>rosids</taxon>
        <taxon>fabids</taxon>
        <taxon>Fagales</taxon>
        <taxon>Fagaceae</taxon>
        <taxon>Fagus</taxon>
    </lineage>
</organism>
<accession>A0A2N9HQM3</accession>
<dbReference type="AlphaFoldDB" id="A0A2N9HQM3"/>
<gene>
    <name evidence="1" type="ORF">FSB_LOCUS41945</name>
</gene>
<evidence type="ECO:0000313" key="1">
    <source>
        <dbReference type="EMBL" id="SPD14063.1"/>
    </source>
</evidence>
<protein>
    <submittedName>
        <fullName evidence="1">Uncharacterized protein</fullName>
    </submittedName>
</protein>
<name>A0A2N9HQM3_FAGSY</name>
<proteinExistence type="predicted"/>
<dbReference type="EMBL" id="OIVN01003871">
    <property type="protein sequence ID" value="SPD14063.1"/>
    <property type="molecule type" value="Genomic_DNA"/>
</dbReference>
<sequence length="113" mass="13307">MHKTSFYYPSCIKHQWGHIQSIPKEVKPCHVDTWIHRFLDRLASTWARRSSFMDFVEPCSEDLDYSYAIWLEEDILKASVDAVYVENMKNKAMCLIDSSEDEEEESPSVNKEI</sequence>